<evidence type="ECO:0000256" key="4">
    <source>
        <dbReference type="ARBA" id="ARBA00022824"/>
    </source>
</evidence>
<name>A0AAN8L0I7_9TELE</name>
<dbReference type="InterPro" id="IPR022049">
    <property type="entry name" value="FAM69_kinase_dom"/>
</dbReference>
<comment type="subcellular location">
    <subcellularLocation>
        <location evidence="1">Endoplasmic reticulum membrane</location>
        <topology evidence="1">Single-pass type II membrane protein</topology>
    </subcellularLocation>
</comment>
<protein>
    <recommendedName>
        <fullName evidence="10">FAM69 N-terminal domain-containing protein</fullName>
    </recommendedName>
</protein>
<evidence type="ECO:0000256" key="3">
    <source>
        <dbReference type="ARBA" id="ARBA00022692"/>
    </source>
</evidence>
<dbReference type="EMBL" id="JAGTTL010000025">
    <property type="protein sequence ID" value="KAK6302432.1"/>
    <property type="molecule type" value="Genomic_DNA"/>
</dbReference>
<evidence type="ECO:0000256" key="9">
    <source>
        <dbReference type="SAM" id="Phobius"/>
    </source>
</evidence>
<dbReference type="PANTHER" id="PTHR21093">
    <property type="entry name" value="DIVERGENT PROTEIN KINASE DOMAIN 1C-RELATED"/>
    <property type="match status" value="1"/>
</dbReference>
<gene>
    <name evidence="11" type="ORF">J4Q44_G00267870</name>
</gene>
<comment type="similarity">
    <text evidence="2">Belongs to the DIPK family.</text>
</comment>
<evidence type="ECO:0000256" key="6">
    <source>
        <dbReference type="ARBA" id="ARBA00022989"/>
    </source>
</evidence>
<evidence type="ECO:0000256" key="7">
    <source>
        <dbReference type="ARBA" id="ARBA00023136"/>
    </source>
</evidence>
<feature type="transmembrane region" description="Helical" evidence="9">
    <location>
        <begin position="28"/>
        <end position="47"/>
    </location>
</feature>
<evidence type="ECO:0000313" key="12">
    <source>
        <dbReference type="Proteomes" id="UP001356427"/>
    </source>
</evidence>
<dbReference type="GO" id="GO:0005789">
    <property type="term" value="C:endoplasmic reticulum membrane"/>
    <property type="evidence" value="ECO:0007669"/>
    <property type="project" value="UniProtKB-SubCell"/>
</dbReference>
<keyword evidence="7 9" id="KW-0472">Membrane</keyword>
<dbReference type="PANTHER" id="PTHR21093:SF8">
    <property type="entry name" value="DIVERGENT PROTEIN KINASE DOMAIN 1A"/>
    <property type="match status" value="1"/>
</dbReference>
<comment type="caution">
    <text evidence="11">The sequence shown here is derived from an EMBL/GenBank/DDBJ whole genome shotgun (WGS) entry which is preliminary data.</text>
</comment>
<keyword evidence="12" id="KW-1185">Reference proteome</keyword>
<evidence type="ECO:0000256" key="1">
    <source>
        <dbReference type="ARBA" id="ARBA00004648"/>
    </source>
</evidence>
<evidence type="ECO:0000259" key="10">
    <source>
        <dbReference type="SMART" id="SM01299"/>
    </source>
</evidence>
<keyword evidence="3 9" id="KW-0812">Transmembrane</keyword>
<evidence type="ECO:0000256" key="8">
    <source>
        <dbReference type="ARBA" id="ARBA00023157"/>
    </source>
</evidence>
<evidence type="ECO:0000256" key="2">
    <source>
        <dbReference type="ARBA" id="ARBA00006338"/>
    </source>
</evidence>
<reference evidence="11 12" key="1">
    <citation type="submission" date="2021-04" db="EMBL/GenBank/DDBJ databases">
        <authorList>
            <person name="De Guttry C."/>
            <person name="Zahm M."/>
            <person name="Klopp C."/>
            <person name="Cabau C."/>
            <person name="Louis A."/>
            <person name="Berthelot C."/>
            <person name="Parey E."/>
            <person name="Roest Crollius H."/>
            <person name="Montfort J."/>
            <person name="Robinson-Rechavi M."/>
            <person name="Bucao C."/>
            <person name="Bouchez O."/>
            <person name="Gislard M."/>
            <person name="Lluch J."/>
            <person name="Milhes M."/>
            <person name="Lampietro C."/>
            <person name="Lopez Roques C."/>
            <person name="Donnadieu C."/>
            <person name="Braasch I."/>
            <person name="Desvignes T."/>
            <person name="Postlethwait J."/>
            <person name="Bobe J."/>
            <person name="Wedekind C."/>
            <person name="Guiguen Y."/>
        </authorList>
    </citation>
    <scope>NUCLEOTIDE SEQUENCE [LARGE SCALE GENOMIC DNA]</scope>
    <source>
        <strain evidence="11">Cs_M1</strain>
        <tissue evidence="11">Blood</tissue>
    </source>
</reference>
<evidence type="ECO:0000256" key="5">
    <source>
        <dbReference type="ARBA" id="ARBA00022968"/>
    </source>
</evidence>
<sequence length="428" mass="48694">MARRLFPRAWINKSFYFQARISFVRVKYLFLTWLTVFVGGWVIYVQYSNYTELCRGHECKNAICDKYRRGIIDGSACSSLCDKDTLYLGRCLSTSPEHQVYTGGWGDLDGVIRCRVGEVLHYELGEEPEPRKEAAVFDKPTRGTSVEKFREMVFNHLKSKLGEQANLASLVTQILTVADGNKDGHVSLPEARSAWALLQLDEVLLGLLLQDRGHTPRLLGFCGDLYVTERVPYGPLYGVSLPWPLEAWVPSGARRSMDQWFTPSWPRKAKISMGLLELVEDIFHGTYGSFLMCDLSADHFGYTDRHDLRLTDPRAIVSEDAFRQTMRSLHCEKDDDCVLGTDCRTSCDVAQRRCREEVTQPNLAKACGALRDYLLRGVPSELREELERQLYACMALRGSAGQMDMEHSLILNNLKALLWKQISHTKDS</sequence>
<dbReference type="InterPro" id="IPR029244">
    <property type="entry name" value="FAM69_N"/>
</dbReference>
<dbReference type="SMART" id="SM01299">
    <property type="entry name" value="PIP49_N"/>
    <property type="match status" value="1"/>
</dbReference>
<keyword evidence="8" id="KW-1015">Disulfide bond</keyword>
<dbReference type="Pfam" id="PF12260">
    <property type="entry name" value="PIP49_C"/>
    <property type="match status" value="1"/>
</dbReference>
<dbReference type="AlphaFoldDB" id="A0AAN8L0I7"/>
<keyword evidence="5" id="KW-0735">Signal-anchor</keyword>
<dbReference type="Proteomes" id="UP001356427">
    <property type="component" value="Unassembled WGS sequence"/>
</dbReference>
<dbReference type="Pfam" id="PF14875">
    <property type="entry name" value="PIP49_N"/>
    <property type="match status" value="1"/>
</dbReference>
<keyword evidence="6 9" id="KW-1133">Transmembrane helix</keyword>
<organism evidence="11 12">
    <name type="scientific">Coregonus suidteri</name>
    <dbReference type="NCBI Taxonomy" id="861788"/>
    <lineage>
        <taxon>Eukaryota</taxon>
        <taxon>Metazoa</taxon>
        <taxon>Chordata</taxon>
        <taxon>Craniata</taxon>
        <taxon>Vertebrata</taxon>
        <taxon>Euteleostomi</taxon>
        <taxon>Actinopterygii</taxon>
        <taxon>Neopterygii</taxon>
        <taxon>Teleostei</taxon>
        <taxon>Protacanthopterygii</taxon>
        <taxon>Salmoniformes</taxon>
        <taxon>Salmonidae</taxon>
        <taxon>Coregoninae</taxon>
        <taxon>Coregonus</taxon>
    </lineage>
</organism>
<feature type="domain" description="FAM69 N-terminal" evidence="10">
    <location>
        <begin position="19"/>
        <end position="177"/>
    </location>
</feature>
<evidence type="ECO:0000313" key="11">
    <source>
        <dbReference type="EMBL" id="KAK6302432.1"/>
    </source>
</evidence>
<accession>A0AAN8L0I7</accession>
<proteinExistence type="inferred from homology"/>
<keyword evidence="4" id="KW-0256">Endoplasmic reticulum</keyword>